<keyword evidence="2" id="KW-1185">Reference proteome</keyword>
<gene>
    <name evidence="1" type="ordered locus">Galf_2400</name>
</gene>
<dbReference type="AlphaFoldDB" id="D9SJY9"/>
<evidence type="ECO:0000313" key="2">
    <source>
        <dbReference type="Proteomes" id="UP000001235"/>
    </source>
</evidence>
<sequence length="399" mass="45476">MIIRTRAKCTTCDSIYTLRIRVGNNPSQRHSIRCICCNEDMIAGLEIDFNNVKAKPVFIENCEETAEEGKVINLDPDHPVPDDMLHMDMIFPWMQHVEKSFYLNKRHPNFPEKASAGPIFVDIYQVLGSHHNIVPLWNSLKKAWSLSNSGKSDLSVKALIQYSTALGLKEPPSLNEAIYDFLVRLIMPAGEELIKNAAQLWKSLESSNPAQTRKFVTFYRSDLHKDNFARAFEVFSEYFKVYSDFSQTELYAKNDTKLPEKSTATSVSFKETKQFYGNAFEALTSNFTTLACINNLFAGRKYDEFKEMTLKMYLTINKANRQSPFESQKEFSAFSACIDSTLRNSSHHAAIKLENQKVVYRSGGTGAIHKINYSEYLLKCNQIMFSLAALTCLELVIAF</sequence>
<protein>
    <submittedName>
        <fullName evidence="1">Uncharacterized protein</fullName>
    </submittedName>
</protein>
<dbReference type="STRING" id="395494.Galf_2400"/>
<dbReference type="HOGENOM" id="CLU_690300_0_0_4"/>
<dbReference type="KEGG" id="gca:Galf_2400"/>
<organism evidence="1 2">
    <name type="scientific">Gallionella capsiferriformans (strain ES-2)</name>
    <name type="common">Gallionella ferruginea capsiferriformans (strain ES-2)</name>
    <dbReference type="NCBI Taxonomy" id="395494"/>
    <lineage>
        <taxon>Bacteria</taxon>
        <taxon>Pseudomonadati</taxon>
        <taxon>Pseudomonadota</taxon>
        <taxon>Betaproteobacteria</taxon>
        <taxon>Nitrosomonadales</taxon>
        <taxon>Gallionellaceae</taxon>
        <taxon>Gallionella</taxon>
    </lineage>
</organism>
<proteinExistence type="predicted"/>
<dbReference type="Proteomes" id="UP000001235">
    <property type="component" value="Chromosome"/>
</dbReference>
<reference evidence="1 2" key="1">
    <citation type="submission" date="2010-08" db="EMBL/GenBank/DDBJ databases">
        <title>Complete sequence of Gallionella capsiferriformans ES-2.</title>
        <authorList>
            <consortium name="US DOE Joint Genome Institute"/>
            <person name="Lucas S."/>
            <person name="Copeland A."/>
            <person name="Lapidus A."/>
            <person name="Cheng J.-F."/>
            <person name="Bruce D."/>
            <person name="Goodwin L."/>
            <person name="Pitluck S."/>
            <person name="Chertkov O."/>
            <person name="Davenport K.W."/>
            <person name="Detter J.C."/>
            <person name="Han C."/>
            <person name="Tapia R."/>
            <person name="Land M."/>
            <person name="Hauser L."/>
            <person name="Chang Y.-J."/>
            <person name="Jeffries C."/>
            <person name="Kyrpides N."/>
            <person name="Ivanova N."/>
            <person name="Mikhailova N."/>
            <person name="Shelobolina E.S."/>
            <person name="Picardal F."/>
            <person name="Roden E."/>
            <person name="Emerson D."/>
            <person name="Woyke T."/>
        </authorList>
    </citation>
    <scope>NUCLEOTIDE SEQUENCE [LARGE SCALE GENOMIC DNA]</scope>
    <source>
        <strain evidence="1 2">ES-2</strain>
    </source>
</reference>
<name>D9SJY9_GALCS</name>
<dbReference type="eggNOG" id="ENOG5033X30">
    <property type="taxonomic scope" value="Bacteria"/>
</dbReference>
<accession>D9SJY9</accession>
<dbReference type="EMBL" id="CP002159">
    <property type="protein sequence ID" value="ADL56402.1"/>
    <property type="molecule type" value="Genomic_DNA"/>
</dbReference>
<evidence type="ECO:0000313" key="1">
    <source>
        <dbReference type="EMBL" id="ADL56402.1"/>
    </source>
</evidence>